<dbReference type="Pfam" id="PF00335">
    <property type="entry name" value="Tetraspanin"/>
    <property type="match status" value="1"/>
</dbReference>
<accession>A0A4S2M0T6</accession>
<protein>
    <recommendedName>
        <fullName evidence="8">Tetraspanin</fullName>
    </recommendedName>
</protein>
<name>A0A4S2M0T6_OPIFE</name>
<evidence type="ECO:0008006" key="8">
    <source>
        <dbReference type="Google" id="ProtNLM"/>
    </source>
</evidence>
<keyword evidence="3 5" id="KW-1133">Transmembrane helix</keyword>
<keyword evidence="2 5" id="KW-0812">Transmembrane</keyword>
<keyword evidence="7" id="KW-1185">Reference proteome</keyword>
<evidence type="ECO:0000256" key="3">
    <source>
        <dbReference type="ARBA" id="ARBA00022989"/>
    </source>
</evidence>
<reference evidence="6 7" key="1">
    <citation type="journal article" date="2019" name="BMC Genomics">
        <title>New insights from Opisthorchis felineus genome: update on genomics of the epidemiologically important liver flukes.</title>
        <authorList>
            <person name="Ershov N.I."/>
            <person name="Mordvinov V.A."/>
            <person name="Prokhortchouk E.B."/>
            <person name="Pakharukova M.Y."/>
            <person name="Gunbin K.V."/>
            <person name="Ustyantsev K."/>
            <person name="Genaev M.A."/>
            <person name="Blinov A.G."/>
            <person name="Mazur A."/>
            <person name="Boulygina E."/>
            <person name="Tsygankova S."/>
            <person name="Khrameeva E."/>
            <person name="Chekanov N."/>
            <person name="Fan G."/>
            <person name="Xiao A."/>
            <person name="Zhang H."/>
            <person name="Xu X."/>
            <person name="Yang H."/>
            <person name="Solovyev V."/>
            <person name="Lee S.M."/>
            <person name="Liu X."/>
            <person name="Afonnikov D.A."/>
            <person name="Skryabin K.G."/>
        </authorList>
    </citation>
    <scope>NUCLEOTIDE SEQUENCE [LARGE SCALE GENOMIC DNA]</scope>
    <source>
        <strain evidence="6">AK-0245</strain>
        <tissue evidence="6">Whole organism</tissue>
    </source>
</reference>
<dbReference type="STRING" id="147828.A0A4S2M0T6"/>
<evidence type="ECO:0000256" key="4">
    <source>
        <dbReference type="ARBA" id="ARBA00023136"/>
    </source>
</evidence>
<keyword evidence="4 5" id="KW-0472">Membrane</keyword>
<evidence type="ECO:0000313" key="6">
    <source>
        <dbReference type="EMBL" id="TGZ69821.1"/>
    </source>
</evidence>
<dbReference type="GO" id="GO:0016020">
    <property type="term" value="C:membrane"/>
    <property type="evidence" value="ECO:0007669"/>
    <property type="project" value="UniProtKB-SubCell"/>
</dbReference>
<dbReference type="InterPro" id="IPR008952">
    <property type="entry name" value="Tetraspanin_EC2_sf"/>
</dbReference>
<feature type="transmembrane region" description="Helical" evidence="5">
    <location>
        <begin position="104"/>
        <end position="126"/>
    </location>
</feature>
<organism evidence="6 7">
    <name type="scientific">Opisthorchis felineus</name>
    <dbReference type="NCBI Taxonomy" id="147828"/>
    <lineage>
        <taxon>Eukaryota</taxon>
        <taxon>Metazoa</taxon>
        <taxon>Spiralia</taxon>
        <taxon>Lophotrochozoa</taxon>
        <taxon>Platyhelminthes</taxon>
        <taxon>Trematoda</taxon>
        <taxon>Digenea</taxon>
        <taxon>Opisthorchiida</taxon>
        <taxon>Opisthorchiata</taxon>
        <taxon>Opisthorchiidae</taxon>
        <taxon>Opisthorchis</taxon>
    </lineage>
</organism>
<feature type="transmembrane region" description="Helical" evidence="5">
    <location>
        <begin position="7"/>
        <end position="33"/>
    </location>
</feature>
<dbReference type="PANTHER" id="PTHR19282">
    <property type="entry name" value="TETRASPANIN"/>
    <property type="match status" value="1"/>
</dbReference>
<comment type="caution">
    <text evidence="6">The sequence shown here is derived from an EMBL/GenBank/DDBJ whole genome shotgun (WGS) entry which is preliminary data.</text>
</comment>
<dbReference type="AlphaFoldDB" id="A0A4S2M0T6"/>
<feature type="transmembrane region" description="Helical" evidence="5">
    <location>
        <begin position="245"/>
        <end position="273"/>
    </location>
</feature>
<sequence>MCRVFTSILLAILNVVILLAGIVLIVLGGVILWSRDVVERAILSTFKGAAETPGQADAMATEATMLFKAISGPIGIASIVIGVIFFVIAIFSFVGVCCHVKAMLIIYACIVGTIALIHFILIIIHFSNEDLYLRRVDKKIHDLAKNYKSIESGELFSVTFGMIMTMFDCCGYNNGTDFLVEGAQFTHRDSYRRFTFPSIQYPVPCCKKGHIGEGAQDCPQVFSEVNSNYLKGCNEGLHDSFKKPVMLVALSSLVIPIVALVAFILTIILLCYASKDDSYTNRQPVIYTDASPHPYKLPYTVELKGLTRF</sequence>
<evidence type="ECO:0000256" key="1">
    <source>
        <dbReference type="ARBA" id="ARBA00004141"/>
    </source>
</evidence>
<evidence type="ECO:0000256" key="2">
    <source>
        <dbReference type="ARBA" id="ARBA00022692"/>
    </source>
</evidence>
<dbReference type="Proteomes" id="UP000308267">
    <property type="component" value="Unassembled WGS sequence"/>
</dbReference>
<evidence type="ECO:0000313" key="7">
    <source>
        <dbReference type="Proteomes" id="UP000308267"/>
    </source>
</evidence>
<gene>
    <name evidence="6" type="ORF">CRM22_003521</name>
</gene>
<proteinExistence type="predicted"/>
<dbReference type="EMBL" id="SJOL01005777">
    <property type="protein sequence ID" value="TGZ69821.1"/>
    <property type="molecule type" value="Genomic_DNA"/>
</dbReference>
<feature type="transmembrane region" description="Helical" evidence="5">
    <location>
        <begin position="74"/>
        <end position="97"/>
    </location>
</feature>
<dbReference type="InterPro" id="IPR018499">
    <property type="entry name" value="Tetraspanin/Peripherin"/>
</dbReference>
<comment type="subcellular location">
    <subcellularLocation>
        <location evidence="1">Membrane</location>
        <topology evidence="1">Multi-pass membrane protein</topology>
    </subcellularLocation>
</comment>
<dbReference type="OrthoDB" id="6279736at2759"/>
<dbReference type="SUPFAM" id="SSF48652">
    <property type="entry name" value="Tetraspanin"/>
    <property type="match status" value="1"/>
</dbReference>
<evidence type="ECO:0000256" key="5">
    <source>
        <dbReference type="SAM" id="Phobius"/>
    </source>
</evidence>